<dbReference type="PANTHER" id="PTHR12475:SF4">
    <property type="entry name" value="PROTEIN THEM6"/>
    <property type="match status" value="1"/>
</dbReference>
<dbReference type="InterPro" id="IPR029069">
    <property type="entry name" value="HotDog_dom_sf"/>
</dbReference>
<dbReference type="Proteomes" id="UP000054383">
    <property type="component" value="Unassembled WGS sequence"/>
</dbReference>
<dbReference type="PANTHER" id="PTHR12475">
    <property type="match status" value="1"/>
</dbReference>
<evidence type="ECO:0000256" key="1">
    <source>
        <dbReference type="ARBA" id="ARBA00038476"/>
    </source>
</evidence>
<gene>
    <name evidence="2" type="ORF">PISL3812_04972</name>
</gene>
<dbReference type="SUPFAM" id="SSF54637">
    <property type="entry name" value="Thioesterase/thiol ester dehydrase-isomerase"/>
    <property type="match status" value="1"/>
</dbReference>
<name>A0A0U1LZ25_TALIS</name>
<keyword evidence="3" id="KW-1185">Reference proteome</keyword>
<organism evidence="2 3">
    <name type="scientific">Talaromyces islandicus</name>
    <name type="common">Penicillium islandicum</name>
    <dbReference type="NCBI Taxonomy" id="28573"/>
    <lineage>
        <taxon>Eukaryota</taxon>
        <taxon>Fungi</taxon>
        <taxon>Dikarya</taxon>
        <taxon>Ascomycota</taxon>
        <taxon>Pezizomycotina</taxon>
        <taxon>Eurotiomycetes</taxon>
        <taxon>Eurotiomycetidae</taxon>
        <taxon>Eurotiales</taxon>
        <taxon>Trichocomaceae</taxon>
        <taxon>Talaromyces</taxon>
        <taxon>Talaromyces sect. Islandici</taxon>
    </lineage>
</organism>
<evidence type="ECO:0000313" key="3">
    <source>
        <dbReference type="Proteomes" id="UP000054383"/>
    </source>
</evidence>
<reference evidence="2 3" key="1">
    <citation type="submission" date="2015-04" db="EMBL/GenBank/DDBJ databases">
        <authorList>
            <person name="Syromyatnikov M.Y."/>
            <person name="Popov V.N."/>
        </authorList>
    </citation>
    <scope>NUCLEOTIDE SEQUENCE [LARGE SCALE GENOMIC DNA]</scope>
    <source>
        <strain evidence="2">WF-38-12</strain>
    </source>
</reference>
<evidence type="ECO:0000313" key="2">
    <source>
        <dbReference type="EMBL" id="CRG87950.1"/>
    </source>
</evidence>
<dbReference type="InterPro" id="IPR051490">
    <property type="entry name" value="THEM6_lcsJ_thioesterase"/>
</dbReference>
<dbReference type="OrthoDB" id="265761at2759"/>
<proteinExistence type="inferred from homology"/>
<evidence type="ECO:0008006" key="4">
    <source>
        <dbReference type="Google" id="ProtNLM"/>
    </source>
</evidence>
<dbReference type="OMA" id="APAWPMD"/>
<protein>
    <recommendedName>
        <fullName evidence="4">Protein THEM6</fullName>
    </recommendedName>
</protein>
<dbReference type="Pfam" id="PF13279">
    <property type="entry name" value="4HBT_2"/>
    <property type="match status" value="1"/>
</dbReference>
<dbReference type="CDD" id="cd00586">
    <property type="entry name" value="4HBT"/>
    <property type="match status" value="1"/>
</dbReference>
<accession>A0A0U1LZ25</accession>
<sequence length="305" mass="34132">MIFTLLDGITNWLPVLFRLSVDIAQPTSWLVLSLGVLFAIANFKSVPGVWTWRVLSTFNAGFKAQLRQTIPSPSTGNATRRIVVSRKPSSSSSISEHPLFLPSVYSTYVPLSEIDFNLHKSNSTYFTDLDIARSKLIGRILAPAWPMDNMLIEYTGRDGTPRREKVGGSPAIILGATYTSFKREMSAYTKYNIESRVLGWDSRWLYIGSWFIDRNGKKLHACSLSKYILKKGRITVRPEIFLTEAGWIPARQDPLAESKGNAAIGAADGWGWDEIEAYRQQGMAIVNGWADTDLRLEKGYGNSLN</sequence>
<dbReference type="AlphaFoldDB" id="A0A0U1LZ25"/>
<comment type="similarity">
    <text evidence="1">Belongs to the lcsJ thioesterase family.</text>
</comment>
<dbReference type="EMBL" id="CVMT01000004">
    <property type="protein sequence ID" value="CRG87950.1"/>
    <property type="molecule type" value="Genomic_DNA"/>
</dbReference>